<dbReference type="Gene3D" id="3.30.70.270">
    <property type="match status" value="1"/>
</dbReference>
<dbReference type="RefSeq" id="WP_381479696.1">
    <property type="nucleotide sequence ID" value="NZ_JBHTLT010000014.1"/>
</dbReference>
<dbReference type="SMART" id="SM00267">
    <property type="entry name" value="GGDEF"/>
    <property type="match status" value="1"/>
</dbReference>
<feature type="transmembrane region" description="Helical" evidence="1">
    <location>
        <begin position="108"/>
        <end position="130"/>
    </location>
</feature>
<feature type="transmembrane region" description="Helical" evidence="1">
    <location>
        <begin position="12"/>
        <end position="30"/>
    </location>
</feature>
<dbReference type="NCBIfam" id="TIGR00254">
    <property type="entry name" value="GGDEF"/>
    <property type="match status" value="1"/>
</dbReference>
<dbReference type="InterPro" id="IPR029787">
    <property type="entry name" value="Nucleotide_cyclase"/>
</dbReference>
<dbReference type="PANTHER" id="PTHR45138">
    <property type="entry name" value="REGULATORY COMPONENTS OF SENSORY TRANSDUCTION SYSTEM"/>
    <property type="match status" value="1"/>
</dbReference>
<dbReference type="SUPFAM" id="SSF55073">
    <property type="entry name" value="Nucleotide cyclase"/>
    <property type="match status" value="1"/>
</dbReference>
<dbReference type="Gene3D" id="3.30.450.40">
    <property type="match status" value="1"/>
</dbReference>
<evidence type="ECO:0000256" key="1">
    <source>
        <dbReference type="SAM" id="Phobius"/>
    </source>
</evidence>
<proteinExistence type="predicted"/>
<dbReference type="InterPro" id="IPR043128">
    <property type="entry name" value="Rev_trsase/Diguanyl_cyclase"/>
</dbReference>
<evidence type="ECO:0000259" key="2">
    <source>
        <dbReference type="PROSITE" id="PS50887"/>
    </source>
</evidence>
<dbReference type="GO" id="GO:0052621">
    <property type="term" value="F:diguanylate cyclase activity"/>
    <property type="evidence" value="ECO:0007669"/>
    <property type="project" value="UniProtKB-EC"/>
</dbReference>
<keyword evidence="1" id="KW-0812">Transmembrane</keyword>
<name>A0ABW3TWX7_9BACL</name>
<protein>
    <submittedName>
        <fullName evidence="3">Diguanylate cyclase</fullName>
        <ecNumber evidence="3">2.7.7.65</ecNumber>
    </submittedName>
</protein>
<dbReference type="InterPro" id="IPR000160">
    <property type="entry name" value="GGDEF_dom"/>
</dbReference>
<feature type="transmembrane region" description="Helical" evidence="1">
    <location>
        <begin position="136"/>
        <end position="157"/>
    </location>
</feature>
<feature type="transmembrane region" description="Helical" evidence="1">
    <location>
        <begin position="37"/>
        <end position="55"/>
    </location>
</feature>
<keyword evidence="3" id="KW-0808">Transferase</keyword>
<reference evidence="4" key="1">
    <citation type="journal article" date="2019" name="Int. J. Syst. Evol. Microbiol.">
        <title>The Global Catalogue of Microorganisms (GCM) 10K type strain sequencing project: providing services to taxonomists for standard genome sequencing and annotation.</title>
        <authorList>
            <consortium name="The Broad Institute Genomics Platform"/>
            <consortium name="The Broad Institute Genome Sequencing Center for Infectious Disease"/>
            <person name="Wu L."/>
            <person name="Ma J."/>
        </authorList>
    </citation>
    <scope>NUCLEOTIDE SEQUENCE [LARGE SCALE GENOMIC DNA]</scope>
    <source>
        <strain evidence="4">CCUG 53915</strain>
    </source>
</reference>
<evidence type="ECO:0000313" key="4">
    <source>
        <dbReference type="Proteomes" id="UP001597231"/>
    </source>
</evidence>
<evidence type="ECO:0000313" key="3">
    <source>
        <dbReference type="EMBL" id="MFD1203988.1"/>
    </source>
</evidence>
<keyword evidence="4" id="KW-1185">Reference proteome</keyword>
<dbReference type="InterPro" id="IPR029016">
    <property type="entry name" value="GAF-like_dom_sf"/>
</dbReference>
<dbReference type="Pfam" id="PF13185">
    <property type="entry name" value="GAF_2"/>
    <property type="match status" value="1"/>
</dbReference>
<dbReference type="CDD" id="cd01949">
    <property type="entry name" value="GGDEF"/>
    <property type="match status" value="1"/>
</dbReference>
<feature type="domain" description="GGDEF" evidence="2">
    <location>
        <begin position="426"/>
        <end position="568"/>
    </location>
</feature>
<gene>
    <name evidence="3" type="ORF">ACFQ38_02440</name>
</gene>
<dbReference type="InterPro" id="IPR003018">
    <property type="entry name" value="GAF"/>
</dbReference>
<organism evidence="3 4">
    <name type="scientific">Sporosarcina contaminans</name>
    <dbReference type="NCBI Taxonomy" id="633403"/>
    <lineage>
        <taxon>Bacteria</taxon>
        <taxon>Bacillati</taxon>
        <taxon>Bacillota</taxon>
        <taxon>Bacilli</taxon>
        <taxon>Bacillales</taxon>
        <taxon>Caryophanaceae</taxon>
        <taxon>Sporosarcina</taxon>
    </lineage>
</organism>
<dbReference type="Pfam" id="PF00990">
    <property type="entry name" value="GGDEF"/>
    <property type="match status" value="1"/>
</dbReference>
<comment type="caution">
    <text evidence="3">The sequence shown here is derived from an EMBL/GenBank/DDBJ whole genome shotgun (WGS) entry which is preliminary data.</text>
</comment>
<dbReference type="EC" id="2.7.7.65" evidence="3"/>
<keyword evidence="1" id="KW-1133">Transmembrane helix</keyword>
<accession>A0ABW3TWX7</accession>
<dbReference type="PANTHER" id="PTHR45138:SF9">
    <property type="entry name" value="DIGUANYLATE CYCLASE DGCM-RELATED"/>
    <property type="match status" value="1"/>
</dbReference>
<dbReference type="Proteomes" id="UP001597231">
    <property type="component" value="Unassembled WGS sequence"/>
</dbReference>
<keyword evidence="3" id="KW-0548">Nucleotidyltransferase</keyword>
<feature type="transmembrane region" description="Helical" evidence="1">
    <location>
        <begin position="204"/>
        <end position="223"/>
    </location>
</feature>
<dbReference type="PROSITE" id="PS50887">
    <property type="entry name" value="GGDEF"/>
    <property type="match status" value="1"/>
</dbReference>
<keyword evidence="1" id="KW-0472">Membrane</keyword>
<dbReference type="SUPFAM" id="SSF55781">
    <property type="entry name" value="GAF domain-like"/>
    <property type="match status" value="1"/>
</dbReference>
<dbReference type="EMBL" id="JBHTLT010000014">
    <property type="protein sequence ID" value="MFD1203988.1"/>
    <property type="molecule type" value="Genomic_DNA"/>
</dbReference>
<sequence length="568" mass="65060">MQLSKNKLSTIAHFIVWLLKVPPGLLYLLSNYWPEDVNLAYLFLFIIFSFLTVLFPIKLNGQPVSLVMWVTLPAFLLYGVAVEAVVMQLAIVAAIFSIRSNQRNIHRLFFNSTMMFILSVLSAIAFYFIGGQTGSMSFWLVLICATIYRLLYTFVNFELIKMYMKVIRKRSPFSIKDIIYEYATAILVLPLALTFYALLNIIGVSAFLLLGLPFFSTLLIIRLHGRSEKVNHLIKKAGDIGVELSIMNNGEQVTEHFIKKTSELFNADFVFLFDNHEYHLELSKFYNRKRFVEQEYTIHIGEGVAGLVFEKNDPIIYSKRRDWEKVATGLAPDEMESILCIPITHNNKIEGILLLGSKKKSQFKDFQLRILDLLGSYYIVSTEKAKYMQEVLLRSERCALTKLYNYRYLEEQLQAEISRMEKGNIDTLSVVIVDVDHFKSVNDSYGHQSGNDILYELSRILENVLPENGTVGRYGGEEFVFILPGFTKEKAFAFAEDFRQKIKHHPFKVTPDLFSERGPIEVFITVSIGVSNAPVDTDEAMTLLRNADRALYLGAKQAGRDRVAEYVK</sequence>
<feature type="transmembrane region" description="Helical" evidence="1">
    <location>
        <begin position="178"/>
        <end position="198"/>
    </location>
</feature>
<feature type="transmembrane region" description="Helical" evidence="1">
    <location>
        <begin position="75"/>
        <end position="96"/>
    </location>
</feature>
<dbReference type="InterPro" id="IPR050469">
    <property type="entry name" value="Diguanylate_Cyclase"/>
</dbReference>